<proteinExistence type="predicted"/>
<feature type="region of interest" description="Disordered" evidence="1">
    <location>
        <begin position="649"/>
        <end position="692"/>
    </location>
</feature>
<feature type="region of interest" description="Disordered" evidence="1">
    <location>
        <begin position="855"/>
        <end position="884"/>
    </location>
</feature>
<dbReference type="EMBL" id="JAAVMX010000003">
    <property type="protein sequence ID" value="KAF4510451.1"/>
    <property type="molecule type" value="Genomic_DNA"/>
</dbReference>
<evidence type="ECO:0000313" key="3">
    <source>
        <dbReference type="EMBL" id="KAF4510451.1"/>
    </source>
</evidence>
<feature type="domain" description="C2H2-type" evidence="2">
    <location>
        <begin position="906"/>
        <end position="933"/>
    </location>
</feature>
<gene>
    <name evidence="3" type="ORF">G6O67_002337</name>
</gene>
<dbReference type="InterPro" id="IPR013087">
    <property type="entry name" value="Znf_C2H2_type"/>
</dbReference>
<feature type="domain" description="C2H2-type" evidence="2">
    <location>
        <begin position="938"/>
        <end position="968"/>
    </location>
</feature>
<dbReference type="Pfam" id="PF25438">
    <property type="entry name" value="DUF7896"/>
    <property type="match status" value="1"/>
</dbReference>
<dbReference type="Proteomes" id="UP000557566">
    <property type="component" value="Unassembled WGS sequence"/>
</dbReference>
<feature type="domain" description="C2H2-type" evidence="2">
    <location>
        <begin position="148"/>
        <end position="175"/>
    </location>
</feature>
<comment type="caution">
    <text evidence="3">The sequence shown here is derived from an EMBL/GenBank/DDBJ whole genome shotgun (WGS) entry which is preliminary data.</text>
</comment>
<dbReference type="PANTHER" id="PTHR42031:SF1">
    <property type="entry name" value="KEY LIME PATHOGENICITY PROTEIN"/>
    <property type="match status" value="1"/>
</dbReference>
<dbReference type="PANTHER" id="PTHR42031">
    <property type="entry name" value="KEY LIME PATHOGENICITY PROTEIN"/>
    <property type="match status" value="1"/>
</dbReference>
<feature type="domain" description="C2H2-type" evidence="2">
    <location>
        <begin position="1013"/>
        <end position="1033"/>
    </location>
</feature>
<feature type="region of interest" description="Disordered" evidence="1">
    <location>
        <begin position="808"/>
        <end position="842"/>
    </location>
</feature>
<organism evidence="3 4">
    <name type="scientific">Ophiocordyceps sinensis</name>
    <dbReference type="NCBI Taxonomy" id="72228"/>
    <lineage>
        <taxon>Eukaryota</taxon>
        <taxon>Fungi</taxon>
        <taxon>Dikarya</taxon>
        <taxon>Ascomycota</taxon>
        <taxon>Pezizomycotina</taxon>
        <taxon>Sordariomycetes</taxon>
        <taxon>Hypocreomycetidae</taxon>
        <taxon>Hypocreales</taxon>
        <taxon>Ophiocordycipitaceae</taxon>
        <taxon>Ophiocordyceps</taxon>
    </lineage>
</organism>
<dbReference type="OrthoDB" id="4738706at2759"/>
<feature type="compositionally biased region" description="Basic and acidic residues" evidence="1">
    <location>
        <begin position="1079"/>
        <end position="1090"/>
    </location>
</feature>
<feature type="domain" description="C2H2-type" evidence="2">
    <location>
        <begin position="702"/>
        <end position="728"/>
    </location>
</feature>
<feature type="region of interest" description="Disordered" evidence="1">
    <location>
        <begin position="207"/>
        <end position="272"/>
    </location>
</feature>
<dbReference type="SMART" id="SM00355">
    <property type="entry name" value="ZnF_C2H2"/>
    <property type="match status" value="6"/>
</dbReference>
<dbReference type="AlphaFoldDB" id="A0A8H4PU73"/>
<name>A0A8H4PU73_9HYPO</name>
<evidence type="ECO:0000259" key="2">
    <source>
        <dbReference type="SMART" id="SM00355"/>
    </source>
</evidence>
<dbReference type="InterPro" id="IPR057218">
    <property type="entry name" value="DUF7896"/>
</dbReference>
<keyword evidence="4" id="KW-1185">Reference proteome</keyword>
<sequence length="1113" mass="121696">MSAPASQVDLDGAIRHLLDEQAAIQSRLAVLIAAQHGLDLPLELEMLRHKLRVVKALVDQHGLAPRIPVLSQMEEARALQYHCECLEAACLQHQLDAVESMRRSSADAPQGFAPWLDNHLQLCDPLNRVRQMQGDRPNTPSLPPLPSVRCWDEHCIHFIYGFPSRLQRDNHAQVHNVPCNRDSALSIGSSPPPPLSEHPSFRVAEGFEPSTLAGPQPMRQAVPLNLPPLTLPAQPRECVNPPGTSASDDARHGTRRSSATSDAKPHLPPMKKARLGRPRLESIGELRLVREKGPCLRCRAARKECDESQPCTYCAGNPPAGQEEFWTHIGCCRDPIASFASVFLPGPLSPRQTRTPITSPLAQRRAVNEYMLASCSFPVYAKDTVTATLDFADGFWWSAQFDSTCAASDGTTGFNRDTSGSAPPVLLALASSWQAQEGSHDPFQLLKVSGGLSGSRDEEETAYPLLHNAKLLLRETVVFGILQPDPAIRLGSAYSRQPPPENADLDEHARLVQECLVRFLKSLEPLVSQSFSMGSSRILANFLALCIFSMARTLLLDLSPPAYHVTAQQQAGPARADGDQAAHGTYKVFVKLFSSCCPMLEDISYKSLTDQETSLYVAANRFLQRQAWEEQGIGSSVDFLFKLGEERDAGLGGSSEVDDERGRRHTVGEPPAYTRPPETFLQSPDSPSRFRVPYPRPPVRRVYCEKCNEYSEGFRGEHELRRHTEAKHSAMARRWVCCEPDHAKDLPIQPVVTLSTCKACIGQKQYGAYYNAAAHLRRAHFHPHRGGKASGDWPPMAVLKDWMKEVRQPLDGGDNCDSGGEEEDMDPIGETSSSSTGLEPPLLRPFLMSAHREPWHREATASQTTGSQASPQALPENRSQCPHPDCGRIVKDLAAHMLTHQEERPEKCPIASCEYHTKGFARKYDKNRHALTHYRGTMVCPFCPGMGSPYEKAFGRADVFKRHLAAAHNVEQTPPTSRAGGRLLGLLPEHPAVTGPEHHHHHHHGGGGGGAAAQCSICGGRFAGAQEFYEHLDECVLSVIIPAGSLAAAAQQQQPEHQPRGDGASARGRAGPPLAAPDRGARFFGDDTRKGVGGAERGAVFASNPAVPATTTA</sequence>
<evidence type="ECO:0000256" key="1">
    <source>
        <dbReference type="SAM" id="MobiDB-lite"/>
    </source>
</evidence>
<feature type="domain" description="C2H2-type" evidence="2">
    <location>
        <begin position="879"/>
        <end position="900"/>
    </location>
</feature>
<feature type="region of interest" description="Disordered" evidence="1">
    <location>
        <begin position="1048"/>
        <end position="1113"/>
    </location>
</feature>
<reference evidence="3 4" key="1">
    <citation type="journal article" date="2020" name="Genome Biol. Evol.">
        <title>A new high-quality draft genome assembly of the Chinese cordyceps Ophiocordyceps sinensis.</title>
        <authorList>
            <person name="Shu R."/>
            <person name="Zhang J."/>
            <person name="Meng Q."/>
            <person name="Zhang H."/>
            <person name="Zhou G."/>
            <person name="Li M."/>
            <person name="Wu P."/>
            <person name="Zhao Y."/>
            <person name="Chen C."/>
            <person name="Qin Q."/>
        </authorList>
    </citation>
    <scope>NUCLEOTIDE SEQUENCE [LARGE SCALE GENOMIC DNA]</scope>
    <source>
        <strain evidence="3 4">IOZ07</strain>
    </source>
</reference>
<dbReference type="Gene3D" id="3.30.160.60">
    <property type="entry name" value="Classic Zinc Finger"/>
    <property type="match status" value="1"/>
</dbReference>
<feature type="compositionally biased region" description="Polar residues" evidence="1">
    <location>
        <begin position="860"/>
        <end position="871"/>
    </location>
</feature>
<feature type="region of interest" description="Disordered" evidence="1">
    <location>
        <begin position="989"/>
        <end position="1010"/>
    </location>
</feature>
<accession>A0A8H4PU73</accession>
<evidence type="ECO:0000313" key="4">
    <source>
        <dbReference type="Proteomes" id="UP000557566"/>
    </source>
</evidence>
<feature type="compositionally biased region" description="Low complexity" evidence="1">
    <location>
        <begin position="1061"/>
        <end position="1078"/>
    </location>
</feature>
<protein>
    <recommendedName>
        <fullName evidence="2">C2H2-type domain-containing protein</fullName>
    </recommendedName>
</protein>